<name>A0A2J6S6H2_HYAVF</name>
<dbReference type="Proteomes" id="UP000235786">
    <property type="component" value="Unassembled WGS sequence"/>
</dbReference>
<dbReference type="GO" id="GO:0032259">
    <property type="term" value="P:methylation"/>
    <property type="evidence" value="ECO:0007669"/>
    <property type="project" value="UniProtKB-KW"/>
</dbReference>
<organism evidence="2 3">
    <name type="scientific">Hyaloscypha variabilis (strain UAMH 11265 / GT02V1 / F)</name>
    <name type="common">Meliniomyces variabilis</name>
    <dbReference type="NCBI Taxonomy" id="1149755"/>
    <lineage>
        <taxon>Eukaryota</taxon>
        <taxon>Fungi</taxon>
        <taxon>Dikarya</taxon>
        <taxon>Ascomycota</taxon>
        <taxon>Pezizomycotina</taxon>
        <taxon>Leotiomycetes</taxon>
        <taxon>Helotiales</taxon>
        <taxon>Hyaloscyphaceae</taxon>
        <taxon>Hyaloscypha</taxon>
        <taxon>Hyaloscypha variabilis</taxon>
    </lineage>
</organism>
<dbReference type="STRING" id="1149755.A0A2J6S6H2"/>
<dbReference type="AlphaFoldDB" id="A0A2J6S6H2"/>
<dbReference type="OrthoDB" id="66144at2759"/>
<dbReference type="SUPFAM" id="SSF53335">
    <property type="entry name" value="S-adenosyl-L-methionine-dependent methyltransferases"/>
    <property type="match status" value="1"/>
</dbReference>
<accession>A0A2J6S6H2</accession>
<reference evidence="2 3" key="1">
    <citation type="submission" date="2016-04" db="EMBL/GenBank/DDBJ databases">
        <title>A degradative enzymes factory behind the ericoid mycorrhizal symbiosis.</title>
        <authorList>
            <consortium name="DOE Joint Genome Institute"/>
            <person name="Martino E."/>
            <person name="Morin E."/>
            <person name="Grelet G."/>
            <person name="Kuo A."/>
            <person name="Kohler A."/>
            <person name="Daghino S."/>
            <person name="Barry K."/>
            <person name="Choi C."/>
            <person name="Cichocki N."/>
            <person name="Clum A."/>
            <person name="Copeland A."/>
            <person name="Hainaut M."/>
            <person name="Haridas S."/>
            <person name="Labutti K."/>
            <person name="Lindquist E."/>
            <person name="Lipzen A."/>
            <person name="Khouja H.-R."/>
            <person name="Murat C."/>
            <person name="Ohm R."/>
            <person name="Olson A."/>
            <person name="Spatafora J."/>
            <person name="Veneault-Fourrey C."/>
            <person name="Henrissat B."/>
            <person name="Grigoriev I."/>
            <person name="Martin F."/>
            <person name="Perotto S."/>
        </authorList>
    </citation>
    <scope>NUCLEOTIDE SEQUENCE [LARGE SCALE GENOMIC DNA]</scope>
    <source>
        <strain evidence="2 3">F</strain>
    </source>
</reference>
<proteinExistence type="predicted"/>
<dbReference type="GO" id="GO:0010420">
    <property type="term" value="F:polyprenyldihydroxybenzoate methyltransferase activity"/>
    <property type="evidence" value="ECO:0007669"/>
    <property type="project" value="TreeGrafter"/>
</dbReference>
<dbReference type="InterPro" id="IPR025714">
    <property type="entry name" value="Methyltranfer_dom"/>
</dbReference>
<dbReference type="CDD" id="cd02440">
    <property type="entry name" value="AdoMet_MTases"/>
    <property type="match status" value="1"/>
</dbReference>
<dbReference type="EMBL" id="KZ613939">
    <property type="protein sequence ID" value="PMD46360.1"/>
    <property type="molecule type" value="Genomic_DNA"/>
</dbReference>
<keyword evidence="2" id="KW-0489">Methyltransferase</keyword>
<feature type="domain" description="Methyltransferase" evidence="1">
    <location>
        <begin position="47"/>
        <end position="163"/>
    </location>
</feature>
<dbReference type="Gene3D" id="3.40.50.150">
    <property type="entry name" value="Vaccinia Virus protein VP39"/>
    <property type="match status" value="1"/>
</dbReference>
<keyword evidence="2" id="KW-0808">Transferase</keyword>
<dbReference type="Pfam" id="PF13847">
    <property type="entry name" value="Methyltransf_31"/>
    <property type="match status" value="1"/>
</dbReference>
<evidence type="ECO:0000313" key="2">
    <source>
        <dbReference type="EMBL" id="PMD46360.1"/>
    </source>
</evidence>
<evidence type="ECO:0000259" key="1">
    <source>
        <dbReference type="Pfam" id="PF13847"/>
    </source>
</evidence>
<keyword evidence="3" id="KW-1185">Reference proteome</keyword>
<dbReference type="InterPro" id="IPR029063">
    <property type="entry name" value="SAM-dependent_MTases_sf"/>
</dbReference>
<sequence length="291" mass="32137">MAKPLTPHLLNIRSIYDARAATYDHETGPDGFHPRQARDYVKWASPSPGCKLLDLACGTGEISLACARLASPGMVIGVDISPASLEVARQKAQQVGLGNVKFVEGDIADLLSEWAEKEGIRQGMFDVITCASAFVLLEDQPGAVKSWAKLLKKGGKVIFDAATGDSQIKALALERVTEKLGIVRTYTREGIDSEEKVRSLLTGAGLDDSEFFVSENYEDGGVVVVENAGATFDDLVKEKKWFRGWYDELDKPGRMVKARELFCKEIEKIANGEKEVRSWWRFYMAVGRKID</sequence>
<evidence type="ECO:0000313" key="3">
    <source>
        <dbReference type="Proteomes" id="UP000235786"/>
    </source>
</evidence>
<gene>
    <name evidence="2" type="ORF">L207DRAFT_628918</name>
</gene>
<dbReference type="PANTHER" id="PTHR43464">
    <property type="entry name" value="METHYLTRANSFERASE"/>
    <property type="match status" value="1"/>
</dbReference>
<protein>
    <submittedName>
        <fullName evidence="2">S-adenosyl-L-methionine-dependent methyltransferase</fullName>
    </submittedName>
</protein>
<dbReference type="PANTHER" id="PTHR43464:SF89">
    <property type="entry name" value="METHYLTRANSFERASE"/>
    <property type="match status" value="1"/>
</dbReference>